<keyword evidence="3" id="KW-0378">Hydrolase</keyword>
<evidence type="ECO:0000256" key="2">
    <source>
        <dbReference type="ARBA" id="ARBA00006763"/>
    </source>
</evidence>
<dbReference type="InterPro" id="IPR005269">
    <property type="entry name" value="LOG"/>
</dbReference>
<evidence type="ECO:0000313" key="5">
    <source>
        <dbReference type="Proteomes" id="UP000249254"/>
    </source>
</evidence>
<keyword evidence="3" id="KW-0203">Cytokinin biosynthesis</keyword>
<proteinExistence type="inferred from homology"/>
<dbReference type="PANTHER" id="PTHR31223:SF70">
    <property type="entry name" value="LOG FAMILY PROTEIN YJL055W"/>
    <property type="match status" value="1"/>
</dbReference>
<name>A0A328AJB3_9CAUL</name>
<organism evidence="4 5">
    <name type="scientific">Phenylobacterium soli</name>
    <dbReference type="NCBI Taxonomy" id="2170551"/>
    <lineage>
        <taxon>Bacteria</taxon>
        <taxon>Pseudomonadati</taxon>
        <taxon>Pseudomonadota</taxon>
        <taxon>Alphaproteobacteria</taxon>
        <taxon>Caulobacterales</taxon>
        <taxon>Caulobacteraceae</taxon>
        <taxon>Phenylobacterium</taxon>
    </lineage>
</organism>
<comment type="caution">
    <text evidence="4">The sequence shown here is derived from an EMBL/GenBank/DDBJ whole genome shotgun (WGS) entry which is preliminary data.</text>
</comment>
<dbReference type="EMBL" id="QFYQ01000001">
    <property type="protein sequence ID" value="RAK54699.1"/>
    <property type="molecule type" value="Genomic_DNA"/>
</dbReference>
<dbReference type="GO" id="GO:0005829">
    <property type="term" value="C:cytosol"/>
    <property type="evidence" value="ECO:0007669"/>
    <property type="project" value="TreeGrafter"/>
</dbReference>
<dbReference type="InterPro" id="IPR031100">
    <property type="entry name" value="LOG_fam"/>
</dbReference>
<dbReference type="SUPFAM" id="SSF102405">
    <property type="entry name" value="MCP/YpsA-like"/>
    <property type="match status" value="1"/>
</dbReference>
<dbReference type="AlphaFoldDB" id="A0A328AJB3"/>
<dbReference type="NCBIfam" id="TIGR00730">
    <property type="entry name" value="Rossman fold protein, TIGR00730 family"/>
    <property type="match status" value="1"/>
</dbReference>
<dbReference type="PANTHER" id="PTHR31223">
    <property type="entry name" value="LOG FAMILY PROTEIN YJL055W"/>
    <property type="match status" value="1"/>
</dbReference>
<dbReference type="Proteomes" id="UP000249254">
    <property type="component" value="Unassembled WGS sequence"/>
</dbReference>
<comment type="catalytic activity">
    <reaction evidence="1">
        <text>AMP + H2O = D-ribose 5-phosphate + adenine</text>
        <dbReference type="Rhea" id="RHEA:20129"/>
        <dbReference type="ChEBI" id="CHEBI:15377"/>
        <dbReference type="ChEBI" id="CHEBI:16708"/>
        <dbReference type="ChEBI" id="CHEBI:78346"/>
        <dbReference type="ChEBI" id="CHEBI:456215"/>
        <dbReference type="EC" id="3.2.2.4"/>
    </reaction>
</comment>
<dbReference type="RefSeq" id="WP_111528450.1">
    <property type="nucleotide sequence ID" value="NZ_JBHRSG010000004.1"/>
</dbReference>
<evidence type="ECO:0000256" key="3">
    <source>
        <dbReference type="RuleBase" id="RU363015"/>
    </source>
</evidence>
<gene>
    <name evidence="4" type="ORF">DJ017_09270</name>
</gene>
<reference evidence="5" key="1">
    <citation type="submission" date="2018-05" db="EMBL/GenBank/DDBJ databases">
        <authorList>
            <person name="Li X."/>
        </authorList>
    </citation>
    <scope>NUCLEOTIDE SEQUENCE [LARGE SCALE GENOMIC DNA]</scope>
    <source>
        <strain evidence="5">LX32</strain>
    </source>
</reference>
<accession>A0A328AJB3</accession>
<protein>
    <recommendedName>
        <fullName evidence="3">Cytokinin riboside 5'-monophosphate phosphoribohydrolase</fullName>
        <ecNumber evidence="3">3.2.2.n1</ecNumber>
    </recommendedName>
</protein>
<dbReference type="OrthoDB" id="9801098at2"/>
<sequence length="195" mass="21328">MKSICVYCGSSPGNDPAFVEEAKRAGRAIAEQGLTLVYGGGRVGLMGEVADAALAAGGKVVGVMPADLVNQEIGHTGLTELVVVNSMHERKWKMAELGDAFLSLPGGPGTFEEFIEQWTWALLGFHSKPCGFANVNGYWDLWRQTVQQMVDKGFVAQQYGDMLIYEPTTEAVIERFRAYVPPPPKWGVAKVEQRY</sequence>
<keyword evidence="5" id="KW-1185">Reference proteome</keyword>
<evidence type="ECO:0000313" key="4">
    <source>
        <dbReference type="EMBL" id="RAK54699.1"/>
    </source>
</evidence>
<evidence type="ECO:0000256" key="1">
    <source>
        <dbReference type="ARBA" id="ARBA00000274"/>
    </source>
</evidence>
<dbReference type="Gene3D" id="3.40.50.450">
    <property type="match status" value="1"/>
</dbReference>
<dbReference type="Pfam" id="PF03641">
    <property type="entry name" value="Lysine_decarbox"/>
    <property type="match status" value="1"/>
</dbReference>
<dbReference type="EC" id="3.2.2.n1" evidence="3"/>
<dbReference type="GO" id="GO:0009691">
    <property type="term" value="P:cytokinin biosynthetic process"/>
    <property type="evidence" value="ECO:0007669"/>
    <property type="project" value="UniProtKB-UniRule"/>
</dbReference>
<comment type="similarity">
    <text evidence="2 3">Belongs to the LOG family.</text>
</comment>
<dbReference type="GO" id="GO:0008714">
    <property type="term" value="F:AMP nucleosidase activity"/>
    <property type="evidence" value="ECO:0007669"/>
    <property type="project" value="UniProtKB-EC"/>
</dbReference>